<keyword evidence="3" id="KW-0375">Hydrogen ion transport</keyword>
<dbReference type="GO" id="GO:0016020">
    <property type="term" value="C:membrane"/>
    <property type="evidence" value="ECO:0007669"/>
    <property type="project" value="UniProtKB-SubCell"/>
</dbReference>
<keyword evidence="4" id="KW-0406">Ion transport</keyword>
<name>A0A2M6YT25_9BACT</name>
<proteinExistence type="predicted"/>
<keyword evidence="2" id="KW-0813">Transport</keyword>
<dbReference type="Proteomes" id="UP000230184">
    <property type="component" value="Unassembled WGS sequence"/>
</dbReference>
<evidence type="ECO:0000313" key="8">
    <source>
        <dbReference type="Proteomes" id="UP000230184"/>
    </source>
</evidence>
<evidence type="ECO:0000256" key="6">
    <source>
        <dbReference type="ARBA" id="ARBA00023310"/>
    </source>
</evidence>
<keyword evidence="5" id="KW-0472">Membrane</keyword>
<organism evidence="7 8">
    <name type="scientific">Candidatus Roizmanbacteria bacterium CG07_land_8_20_14_0_80_34_15</name>
    <dbReference type="NCBI Taxonomy" id="1974849"/>
    <lineage>
        <taxon>Bacteria</taxon>
        <taxon>Candidatus Roizmaniibacteriota</taxon>
    </lineage>
</organism>
<evidence type="ECO:0000256" key="5">
    <source>
        <dbReference type="ARBA" id="ARBA00023136"/>
    </source>
</evidence>
<keyword evidence="6" id="KW-0066">ATP synthesis</keyword>
<evidence type="ECO:0000256" key="2">
    <source>
        <dbReference type="ARBA" id="ARBA00022448"/>
    </source>
</evidence>
<evidence type="ECO:0000313" key="7">
    <source>
        <dbReference type="EMBL" id="PIU36654.1"/>
    </source>
</evidence>
<sequence length="94" mass="10678">MKINPKLKKDLKSFLLNNIQKEQNRALVISADCLNLDQKKILQQKFSDLDWKEAIYETDKSVIAGIIIKVGSKIIDLSLTGLLSKLSNTLYEID</sequence>
<evidence type="ECO:0000256" key="4">
    <source>
        <dbReference type="ARBA" id="ARBA00023065"/>
    </source>
</evidence>
<comment type="subcellular location">
    <subcellularLocation>
        <location evidence="1">Membrane</location>
    </subcellularLocation>
</comment>
<protein>
    <submittedName>
        <fullName evidence="7">Uncharacterized protein</fullName>
    </submittedName>
</protein>
<dbReference type="EMBL" id="PEWY01000136">
    <property type="protein sequence ID" value="PIU36654.1"/>
    <property type="molecule type" value="Genomic_DNA"/>
</dbReference>
<dbReference type="InterPro" id="IPR000711">
    <property type="entry name" value="ATPase_OSCP/dsu"/>
</dbReference>
<reference evidence="8" key="1">
    <citation type="submission" date="2017-09" db="EMBL/GenBank/DDBJ databases">
        <title>Depth-based differentiation of microbial function through sediment-hosted aquifers and enrichment of novel symbionts in the deep terrestrial subsurface.</title>
        <authorList>
            <person name="Probst A.J."/>
            <person name="Ladd B."/>
            <person name="Jarett J.K."/>
            <person name="Geller-Mcgrath D.E."/>
            <person name="Sieber C.M.K."/>
            <person name="Emerson J.B."/>
            <person name="Anantharaman K."/>
            <person name="Thomas B.C."/>
            <person name="Malmstrom R."/>
            <person name="Stieglmeier M."/>
            <person name="Klingl A."/>
            <person name="Woyke T."/>
            <person name="Ryan C.M."/>
            <person name="Banfield J.F."/>
        </authorList>
    </citation>
    <scope>NUCLEOTIDE SEQUENCE [LARGE SCALE GENOMIC DNA]</scope>
</reference>
<comment type="caution">
    <text evidence="7">The sequence shown here is derived from an EMBL/GenBank/DDBJ whole genome shotgun (WGS) entry which is preliminary data.</text>
</comment>
<evidence type="ECO:0000256" key="1">
    <source>
        <dbReference type="ARBA" id="ARBA00004370"/>
    </source>
</evidence>
<dbReference type="AlphaFoldDB" id="A0A2M6YT25"/>
<accession>A0A2M6YT25</accession>
<evidence type="ECO:0000256" key="3">
    <source>
        <dbReference type="ARBA" id="ARBA00022781"/>
    </source>
</evidence>
<dbReference type="GO" id="GO:0046933">
    <property type="term" value="F:proton-transporting ATP synthase activity, rotational mechanism"/>
    <property type="evidence" value="ECO:0007669"/>
    <property type="project" value="InterPro"/>
</dbReference>
<gene>
    <name evidence="7" type="ORF">COT02_04915</name>
</gene>
<dbReference type="Pfam" id="PF00213">
    <property type="entry name" value="OSCP"/>
    <property type="match status" value="1"/>
</dbReference>